<organism evidence="2 3">
    <name type="scientific">Pseudomonas putida</name>
    <name type="common">Arthrobacter siderocapsulatus</name>
    <dbReference type="NCBI Taxonomy" id="303"/>
    <lineage>
        <taxon>Bacteria</taxon>
        <taxon>Pseudomonadati</taxon>
        <taxon>Pseudomonadota</taxon>
        <taxon>Gammaproteobacteria</taxon>
        <taxon>Pseudomonadales</taxon>
        <taxon>Pseudomonadaceae</taxon>
        <taxon>Pseudomonas</taxon>
    </lineage>
</organism>
<keyword evidence="1" id="KW-1133">Transmembrane helix</keyword>
<proteinExistence type="predicted"/>
<evidence type="ECO:0000256" key="1">
    <source>
        <dbReference type="SAM" id="Phobius"/>
    </source>
</evidence>
<dbReference type="AlphaFoldDB" id="A0A4D6XRT1"/>
<dbReference type="OrthoDB" id="6988199at2"/>
<evidence type="ECO:0000313" key="3">
    <source>
        <dbReference type="Proteomes" id="UP000298551"/>
    </source>
</evidence>
<sequence>MSAEYDQVRDAQQARVISELKRVVERVPAIRAFTNTRRYKRYGPLLVLVSACLLGWGIHVGSTGLTVCAALMTAGFAVMTWQHRNAGTQPFMRLTRSQLTVDSLSAPVDLLDVIGIEVKDEGFIMQQQLILRPDANLPTHRATLQLFGNQAMALKKPRPHIRILSAGLMCEGRKLECDDVYALLEAHCQAAQAQQELDRLLRQGANAR</sequence>
<gene>
    <name evidence="2" type="ORF">E6B08_16875</name>
</gene>
<reference evidence="3" key="1">
    <citation type="submission" date="2019-04" db="EMBL/GenBank/DDBJ databases">
        <title>Genome sequence of Pseudomonas putida 1290, an auxin catabolizing strain.</title>
        <authorList>
            <person name="Laird T.S."/>
            <person name="Leveau J.H.J."/>
        </authorList>
    </citation>
    <scope>NUCLEOTIDE SEQUENCE [LARGE SCALE GENOMIC DNA]</scope>
    <source>
        <strain evidence="3">1290</strain>
    </source>
</reference>
<dbReference type="Proteomes" id="UP000298551">
    <property type="component" value="Chromosome"/>
</dbReference>
<protein>
    <submittedName>
        <fullName evidence="2">Uncharacterized protein</fullName>
    </submittedName>
</protein>
<accession>A0A4D6XRT1</accession>
<name>A0A4D6XRT1_PSEPU</name>
<evidence type="ECO:0000313" key="2">
    <source>
        <dbReference type="EMBL" id="QCI15495.1"/>
    </source>
</evidence>
<dbReference type="EMBL" id="CP039371">
    <property type="protein sequence ID" value="QCI15495.1"/>
    <property type="molecule type" value="Genomic_DNA"/>
</dbReference>
<keyword evidence="1" id="KW-0472">Membrane</keyword>
<feature type="transmembrane region" description="Helical" evidence="1">
    <location>
        <begin position="41"/>
        <end position="58"/>
    </location>
</feature>
<keyword evidence="1" id="KW-0812">Transmembrane</keyword>